<dbReference type="Proteomes" id="UP000681722">
    <property type="component" value="Unassembled WGS sequence"/>
</dbReference>
<name>A0A813STC5_9BILA</name>
<evidence type="ECO:0000256" key="1">
    <source>
        <dbReference type="SAM" id="MobiDB-lite"/>
    </source>
</evidence>
<dbReference type="EMBL" id="CAJNOK010003585">
    <property type="protein sequence ID" value="CAF0907132.1"/>
    <property type="molecule type" value="Genomic_DNA"/>
</dbReference>
<proteinExistence type="predicted"/>
<accession>A0A813STC5</accession>
<keyword evidence="2" id="KW-0472">Membrane</keyword>
<evidence type="ECO:0000313" key="7">
    <source>
        <dbReference type="Proteomes" id="UP000663829"/>
    </source>
</evidence>
<sequence>MLLLFRINNLLTMLNLGKQKDVHRSKSSPVESCFSFCGLVISIGMLGGLAGLIYGIVKPNVTALISGSVVLGVAIALTVIIIIFVFCIQKKDASDQLLSSSSRVHNLRSEHSHVHHQQQHNYKPRPSRQGPPSQQQREKLSISTVGVGLTMDKKYSADIHSMKGVPGTRTSLQESNHHQRSLQLKTTSFVSY</sequence>
<dbReference type="Proteomes" id="UP000663829">
    <property type="component" value="Unassembled WGS sequence"/>
</dbReference>
<dbReference type="Proteomes" id="UP000677228">
    <property type="component" value="Unassembled WGS sequence"/>
</dbReference>
<organism evidence="3 7">
    <name type="scientific">Didymodactylos carnosus</name>
    <dbReference type="NCBI Taxonomy" id="1234261"/>
    <lineage>
        <taxon>Eukaryota</taxon>
        <taxon>Metazoa</taxon>
        <taxon>Spiralia</taxon>
        <taxon>Gnathifera</taxon>
        <taxon>Rotifera</taxon>
        <taxon>Eurotatoria</taxon>
        <taxon>Bdelloidea</taxon>
        <taxon>Philodinida</taxon>
        <taxon>Philodinidae</taxon>
        <taxon>Didymodactylos</taxon>
    </lineage>
</organism>
<feature type="compositionally biased region" description="Basic residues" evidence="1">
    <location>
        <begin position="113"/>
        <end position="126"/>
    </location>
</feature>
<protein>
    <submittedName>
        <fullName evidence="3">Uncharacterized protein</fullName>
    </submittedName>
</protein>
<keyword evidence="2" id="KW-0812">Transmembrane</keyword>
<evidence type="ECO:0000313" key="6">
    <source>
        <dbReference type="EMBL" id="CAF3686793.1"/>
    </source>
</evidence>
<keyword evidence="7" id="KW-1185">Reference proteome</keyword>
<dbReference type="EMBL" id="CAJNOQ010000441">
    <property type="protein sequence ID" value="CAF0801559.1"/>
    <property type="molecule type" value="Genomic_DNA"/>
</dbReference>
<evidence type="ECO:0000313" key="4">
    <source>
        <dbReference type="EMBL" id="CAF0907132.1"/>
    </source>
</evidence>
<keyword evidence="2" id="KW-1133">Transmembrane helix</keyword>
<evidence type="ECO:0000313" key="5">
    <source>
        <dbReference type="EMBL" id="CAF3586590.1"/>
    </source>
</evidence>
<gene>
    <name evidence="3" type="ORF">GPM918_LOCUS3542</name>
    <name evidence="4" type="ORF">OVA965_LOCUS9930</name>
    <name evidence="5" type="ORF">SRO942_LOCUS3542</name>
    <name evidence="6" type="ORF">TMI583_LOCUS9926</name>
</gene>
<dbReference type="Proteomes" id="UP000682733">
    <property type="component" value="Unassembled WGS sequence"/>
</dbReference>
<feature type="transmembrane region" description="Helical" evidence="2">
    <location>
        <begin position="63"/>
        <end position="88"/>
    </location>
</feature>
<feature type="region of interest" description="Disordered" evidence="1">
    <location>
        <begin position="158"/>
        <end position="187"/>
    </location>
</feature>
<comment type="caution">
    <text evidence="3">The sequence shown here is derived from an EMBL/GenBank/DDBJ whole genome shotgun (WGS) entry which is preliminary data.</text>
</comment>
<evidence type="ECO:0000256" key="2">
    <source>
        <dbReference type="SAM" id="Phobius"/>
    </source>
</evidence>
<dbReference type="OrthoDB" id="10065256at2759"/>
<feature type="region of interest" description="Disordered" evidence="1">
    <location>
        <begin position="108"/>
        <end position="140"/>
    </location>
</feature>
<feature type="transmembrane region" description="Helical" evidence="2">
    <location>
        <begin position="33"/>
        <end position="57"/>
    </location>
</feature>
<reference evidence="3" key="1">
    <citation type="submission" date="2021-02" db="EMBL/GenBank/DDBJ databases">
        <authorList>
            <person name="Nowell W R."/>
        </authorList>
    </citation>
    <scope>NUCLEOTIDE SEQUENCE</scope>
</reference>
<dbReference type="EMBL" id="CAJOBA010003586">
    <property type="protein sequence ID" value="CAF3686793.1"/>
    <property type="molecule type" value="Genomic_DNA"/>
</dbReference>
<dbReference type="EMBL" id="CAJOBC010000441">
    <property type="protein sequence ID" value="CAF3586590.1"/>
    <property type="molecule type" value="Genomic_DNA"/>
</dbReference>
<dbReference type="AlphaFoldDB" id="A0A813STC5"/>
<evidence type="ECO:0000313" key="3">
    <source>
        <dbReference type="EMBL" id="CAF0801559.1"/>
    </source>
</evidence>